<dbReference type="EMBL" id="CAJDYZ010009143">
    <property type="protein sequence ID" value="CAD1476229.1"/>
    <property type="molecule type" value="Genomic_DNA"/>
</dbReference>
<dbReference type="GO" id="GO:0003676">
    <property type="term" value="F:nucleic acid binding"/>
    <property type="evidence" value="ECO:0007669"/>
    <property type="project" value="InterPro"/>
</dbReference>
<evidence type="ECO:0000259" key="2">
    <source>
        <dbReference type="PROSITE" id="PS50158"/>
    </source>
</evidence>
<organism evidence="3 4">
    <name type="scientific">Heterotrigona itama</name>
    <dbReference type="NCBI Taxonomy" id="395501"/>
    <lineage>
        <taxon>Eukaryota</taxon>
        <taxon>Metazoa</taxon>
        <taxon>Ecdysozoa</taxon>
        <taxon>Arthropoda</taxon>
        <taxon>Hexapoda</taxon>
        <taxon>Insecta</taxon>
        <taxon>Pterygota</taxon>
        <taxon>Neoptera</taxon>
        <taxon>Endopterygota</taxon>
        <taxon>Hymenoptera</taxon>
        <taxon>Apocrita</taxon>
        <taxon>Aculeata</taxon>
        <taxon>Apoidea</taxon>
        <taxon>Anthophila</taxon>
        <taxon>Apidae</taxon>
        <taxon>Heterotrigona</taxon>
    </lineage>
</organism>
<sequence>TTGPTGDTGGIILKVPGESSAEKADNLAGRMRQVFSNNGDVKVSRPRKMAEVRISGLGYIGSDQGRRIRRGGCEDRRNPPMHADEHGSVWVRCSATAARKIAMIGRLLVGWVLTRVEALDKRPLQCFRCMEMGHTAPRCSSETDSSRRCYRCGTPGHFARNCTAPVKCPLCADMGRPSPGQ</sequence>
<protein>
    <recommendedName>
        <fullName evidence="2">CCHC-type domain-containing protein</fullName>
    </recommendedName>
</protein>
<evidence type="ECO:0000313" key="4">
    <source>
        <dbReference type="Proteomes" id="UP000752696"/>
    </source>
</evidence>
<dbReference type="SMART" id="SM00343">
    <property type="entry name" value="ZnF_C2HC"/>
    <property type="match status" value="2"/>
</dbReference>
<keyword evidence="4" id="KW-1185">Reference proteome</keyword>
<keyword evidence="1" id="KW-0479">Metal-binding</keyword>
<dbReference type="InterPro" id="IPR001878">
    <property type="entry name" value="Znf_CCHC"/>
</dbReference>
<evidence type="ECO:0000313" key="3">
    <source>
        <dbReference type="EMBL" id="CAD1476229.1"/>
    </source>
</evidence>
<accession>A0A6V7HBC9</accession>
<proteinExistence type="predicted"/>
<dbReference type="GO" id="GO:0008270">
    <property type="term" value="F:zinc ion binding"/>
    <property type="evidence" value="ECO:0007669"/>
    <property type="project" value="UniProtKB-KW"/>
</dbReference>
<evidence type="ECO:0000256" key="1">
    <source>
        <dbReference type="PROSITE-ProRule" id="PRU00047"/>
    </source>
</evidence>
<feature type="non-terminal residue" evidence="3">
    <location>
        <position position="1"/>
    </location>
</feature>
<comment type="caution">
    <text evidence="3">The sequence shown here is derived from an EMBL/GenBank/DDBJ whole genome shotgun (WGS) entry which is preliminary data.</text>
</comment>
<dbReference type="PROSITE" id="PS50158">
    <property type="entry name" value="ZF_CCHC"/>
    <property type="match status" value="1"/>
</dbReference>
<dbReference type="SUPFAM" id="SSF57756">
    <property type="entry name" value="Retrovirus zinc finger-like domains"/>
    <property type="match status" value="1"/>
</dbReference>
<dbReference type="Proteomes" id="UP000752696">
    <property type="component" value="Unassembled WGS sequence"/>
</dbReference>
<dbReference type="InterPro" id="IPR036875">
    <property type="entry name" value="Znf_CCHC_sf"/>
</dbReference>
<name>A0A6V7HBC9_9HYME</name>
<dbReference type="Pfam" id="PF00098">
    <property type="entry name" value="zf-CCHC"/>
    <property type="match status" value="1"/>
</dbReference>
<feature type="domain" description="CCHC-type" evidence="2">
    <location>
        <begin position="147"/>
        <end position="162"/>
    </location>
</feature>
<dbReference type="OrthoDB" id="7613125at2759"/>
<dbReference type="Gene3D" id="4.10.60.10">
    <property type="entry name" value="Zinc finger, CCHC-type"/>
    <property type="match status" value="1"/>
</dbReference>
<dbReference type="AlphaFoldDB" id="A0A6V7HBC9"/>
<gene>
    <name evidence="3" type="ORF">MHI_LOCUS628696</name>
</gene>
<keyword evidence="1" id="KW-0863">Zinc-finger</keyword>
<keyword evidence="1" id="KW-0862">Zinc</keyword>
<reference evidence="3" key="1">
    <citation type="submission" date="2020-07" db="EMBL/GenBank/DDBJ databases">
        <authorList>
            <person name="Nazaruddin N."/>
        </authorList>
    </citation>
    <scope>NUCLEOTIDE SEQUENCE</scope>
</reference>